<keyword evidence="3" id="KW-1185">Reference proteome</keyword>
<feature type="non-terminal residue" evidence="2">
    <location>
        <position position="90"/>
    </location>
</feature>
<dbReference type="AlphaFoldDB" id="A0AAV6GUC2"/>
<dbReference type="InterPro" id="IPR013324">
    <property type="entry name" value="RNA_pol_sigma_r3/r4-like"/>
</dbReference>
<evidence type="ECO:0000313" key="2">
    <source>
        <dbReference type="EMBL" id="KAG5277227.1"/>
    </source>
</evidence>
<sequence length="90" mass="10363">MLNWSEATFACHLRISKHQFEYLLTKLQENGLHTDNTQGRTPVPDTKKVLIFLWYMANQNSFREISDKFDVSQSAAHGIIHQVLTIMSGI</sequence>
<dbReference type="EMBL" id="JADWDJ010000008">
    <property type="protein sequence ID" value="KAG5277227.1"/>
    <property type="molecule type" value="Genomic_DNA"/>
</dbReference>
<evidence type="ECO:0000313" key="3">
    <source>
        <dbReference type="Proteomes" id="UP000823561"/>
    </source>
</evidence>
<proteinExistence type="predicted"/>
<accession>A0AAV6GUC2</accession>
<comment type="caution">
    <text evidence="2">The sequence shown here is derived from an EMBL/GenBank/DDBJ whole genome shotgun (WGS) entry which is preliminary data.</text>
</comment>
<dbReference type="Proteomes" id="UP000823561">
    <property type="component" value="Chromosome 8"/>
</dbReference>
<dbReference type="SUPFAM" id="SSF88659">
    <property type="entry name" value="Sigma3 and sigma4 domains of RNA polymerase sigma factors"/>
    <property type="match status" value="1"/>
</dbReference>
<dbReference type="InterPro" id="IPR058353">
    <property type="entry name" value="DUF8040"/>
</dbReference>
<gene>
    <name evidence="2" type="ORF">AALO_G00115150</name>
</gene>
<evidence type="ECO:0000259" key="1">
    <source>
        <dbReference type="Pfam" id="PF26138"/>
    </source>
</evidence>
<protein>
    <recommendedName>
        <fullName evidence="1">DUF8040 domain-containing protein</fullName>
    </recommendedName>
</protein>
<reference evidence="2" key="1">
    <citation type="submission" date="2020-10" db="EMBL/GenBank/DDBJ databases">
        <title>Chromosome-scale genome assembly of the Allis shad, Alosa alosa.</title>
        <authorList>
            <person name="Margot Z."/>
            <person name="Christophe K."/>
            <person name="Cabau C."/>
            <person name="Louis A."/>
            <person name="Berthelot C."/>
            <person name="Parey E."/>
            <person name="Roest Crollius H."/>
            <person name="Montfort J."/>
            <person name="Robinson-Rechavi M."/>
            <person name="Bucao C."/>
            <person name="Bouchez O."/>
            <person name="Gislard M."/>
            <person name="Lluch J."/>
            <person name="Milhes M."/>
            <person name="Lampietro C."/>
            <person name="Lopez Roques C."/>
            <person name="Donnadieu C."/>
            <person name="Braasch I."/>
            <person name="Desvignes T."/>
            <person name="Postlethwait J."/>
            <person name="Bobe J."/>
            <person name="Guiguen Y."/>
        </authorList>
    </citation>
    <scope>NUCLEOTIDE SEQUENCE</scope>
    <source>
        <strain evidence="2">M-15738</strain>
        <tissue evidence="2">Blood</tissue>
    </source>
</reference>
<feature type="domain" description="DUF8040" evidence="1">
    <location>
        <begin position="3"/>
        <end position="87"/>
    </location>
</feature>
<name>A0AAV6GUC2_9TELE</name>
<dbReference type="Pfam" id="PF26138">
    <property type="entry name" value="DUF8040"/>
    <property type="match status" value="1"/>
</dbReference>
<organism evidence="2 3">
    <name type="scientific">Alosa alosa</name>
    <name type="common">allis shad</name>
    <dbReference type="NCBI Taxonomy" id="278164"/>
    <lineage>
        <taxon>Eukaryota</taxon>
        <taxon>Metazoa</taxon>
        <taxon>Chordata</taxon>
        <taxon>Craniata</taxon>
        <taxon>Vertebrata</taxon>
        <taxon>Euteleostomi</taxon>
        <taxon>Actinopterygii</taxon>
        <taxon>Neopterygii</taxon>
        <taxon>Teleostei</taxon>
        <taxon>Clupei</taxon>
        <taxon>Clupeiformes</taxon>
        <taxon>Clupeoidei</taxon>
        <taxon>Clupeidae</taxon>
        <taxon>Alosa</taxon>
    </lineage>
</organism>